<gene>
    <name evidence="1" type="ORF">IV67_GL001025</name>
</gene>
<comment type="caution">
    <text evidence="1">The sequence shown here is derived from an EMBL/GenBank/DDBJ whole genome shotgun (WGS) entry which is preliminary data.</text>
</comment>
<dbReference type="RefSeq" id="WP_057788788.1">
    <property type="nucleotide sequence ID" value="NZ_JQCD01000031.1"/>
</dbReference>
<dbReference type="OrthoDB" id="2148594at2"/>
<organism evidence="1 2">
    <name type="scientific">Weissella minor</name>
    <dbReference type="NCBI Taxonomy" id="1620"/>
    <lineage>
        <taxon>Bacteria</taxon>
        <taxon>Bacillati</taxon>
        <taxon>Bacillota</taxon>
        <taxon>Bacilli</taxon>
        <taxon>Lactobacillales</taxon>
        <taxon>Lactobacillaceae</taxon>
        <taxon>Weissella</taxon>
    </lineage>
</organism>
<reference evidence="1 2" key="1">
    <citation type="journal article" date="2015" name="Genome Announc.">
        <title>Expanding the biotechnology potential of lactobacilli through comparative genomics of 213 strains and associated genera.</title>
        <authorList>
            <person name="Sun Z."/>
            <person name="Harris H.M."/>
            <person name="McCann A."/>
            <person name="Guo C."/>
            <person name="Argimon S."/>
            <person name="Zhang W."/>
            <person name="Yang X."/>
            <person name="Jeffery I.B."/>
            <person name="Cooney J.C."/>
            <person name="Kagawa T.F."/>
            <person name="Liu W."/>
            <person name="Song Y."/>
            <person name="Salvetti E."/>
            <person name="Wrobel A."/>
            <person name="Rasinkangas P."/>
            <person name="Parkhill J."/>
            <person name="Rea M.C."/>
            <person name="O'Sullivan O."/>
            <person name="Ritari J."/>
            <person name="Douillard F.P."/>
            <person name="Paul Ross R."/>
            <person name="Yang R."/>
            <person name="Briner A.E."/>
            <person name="Felis G.E."/>
            <person name="de Vos W.M."/>
            <person name="Barrangou R."/>
            <person name="Klaenhammer T.R."/>
            <person name="Caufield P.W."/>
            <person name="Cui Y."/>
            <person name="Zhang H."/>
            <person name="O'Toole P.W."/>
        </authorList>
    </citation>
    <scope>NUCLEOTIDE SEQUENCE [LARGE SCALE GENOMIC DNA]</scope>
    <source>
        <strain evidence="1 2">DSM 20014</strain>
    </source>
</reference>
<evidence type="ECO:0000313" key="1">
    <source>
        <dbReference type="EMBL" id="KRN75976.1"/>
    </source>
</evidence>
<dbReference type="EMBL" id="JQCD01000031">
    <property type="protein sequence ID" value="KRN75976.1"/>
    <property type="molecule type" value="Genomic_DNA"/>
</dbReference>
<proteinExistence type="predicted"/>
<dbReference type="AlphaFoldDB" id="A0A0R2JF47"/>
<dbReference type="Proteomes" id="UP000051673">
    <property type="component" value="Unassembled WGS sequence"/>
</dbReference>
<dbReference type="PATRIC" id="fig|1620.3.peg.1040"/>
<sequence>MRALLIDTENVTWSELQISAFIAEIEQFQINVIILNNVKQYQSLEDITIYAHHHIVADGISKIYSDNIGYRLVQALEKIWQSVFSTIHLTTQGHQGQVILCRQPILKVWFRKLTPQVKLLVVETKEWVIASLSAWNVYQIKQGHVVDTHDLLRAQIKPVMLLSHYRLYQGFEPYHWLSGRHIGALMKWPNDMDVYFDYPVDLLQTRYWDLKDCPVAGVLLTTAD</sequence>
<keyword evidence="2" id="KW-1185">Reference proteome</keyword>
<evidence type="ECO:0000313" key="2">
    <source>
        <dbReference type="Proteomes" id="UP000051673"/>
    </source>
</evidence>
<accession>A0A0R2JF47</accession>
<protein>
    <submittedName>
        <fullName evidence="1">Uncharacterized protein</fullName>
    </submittedName>
</protein>
<name>A0A0R2JF47_9LACO</name>